<dbReference type="SMART" id="SM00249">
    <property type="entry name" value="PHD"/>
    <property type="match status" value="1"/>
</dbReference>
<name>A0A7J8IHH6_ROUAE</name>
<sequence length="127" mass="14428">MYVSRALPLIRAQMCFQLVVLRDDKSDPLALMLPFLLPLGHPTCLQFTLNMTEAVKTYKWQCIECKSCILCGTSENDDQLLFCDDCDRGYHMYCLNPPVAEPPEGSWSCHLCWELLKEKASAFGCQA</sequence>
<dbReference type="FunFam" id="3.30.40.10:FF:000005">
    <property type="entry name" value="zinc finger protein isoform X1"/>
    <property type="match status" value="1"/>
</dbReference>
<dbReference type="GO" id="GO:0071565">
    <property type="term" value="C:nBAF complex"/>
    <property type="evidence" value="ECO:0007669"/>
    <property type="project" value="TreeGrafter"/>
</dbReference>
<comment type="caution">
    <text evidence="12">The sequence shown here is derived from an EMBL/GenBank/DDBJ whole genome shotgun (WGS) entry which is preliminary data.</text>
</comment>
<dbReference type="PANTHER" id="PTHR45888:SF5">
    <property type="entry name" value="D4, ISOFORM A"/>
    <property type="match status" value="1"/>
</dbReference>
<dbReference type="InterPro" id="IPR013083">
    <property type="entry name" value="Znf_RING/FYVE/PHD"/>
</dbReference>
<keyword evidence="4" id="KW-0677">Repeat</keyword>
<keyword evidence="5 10" id="KW-0863">Zinc-finger</keyword>
<evidence type="ECO:0000256" key="3">
    <source>
        <dbReference type="ARBA" id="ARBA00022723"/>
    </source>
</evidence>
<gene>
    <name evidence="12" type="ORF">HJG63_004084</name>
</gene>
<keyword evidence="6" id="KW-0862">Zinc</keyword>
<evidence type="ECO:0000256" key="4">
    <source>
        <dbReference type="ARBA" id="ARBA00022737"/>
    </source>
</evidence>
<dbReference type="GO" id="GO:0007399">
    <property type="term" value="P:nervous system development"/>
    <property type="evidence" value="ECO:0007669"/>
    <property type="project" value="TreeGrafter"/>
</dbReference>
<feature type="domain" description="PHD-type" evidence="11">
    <location>
        <begin position="65"/>
        <end position="115"/>
    </location>
</feature>
<evidence type="ECO:0000256" key="8">
    <source>
        <dbReference type="ARBA" id="ARBA00023163"/>
    </source>
</evidence>
<dbReference type="CDD" id="cd15530">
    <property type="entry name" value="PHD2_d4"/>
    <property type="match status" value="1"/>
</dbReference>
<dbReference type="Gene3D" id="3.30.40.10">
    <property type="entry name" value="Zinc/RING finger domain, C3HC4 (zinc finger)"/>
    <property type="match status" value="1"/>
</dbReference>
<keyword evidence="3" id="KW-0479">Metal-binding</keyword>
<evidence type="ECO:0000259" key="11">
    <source>
        <dbReference type="PROSITE" id="PS50016"/>
    </source>
</evidence>
<evidence type="ECO:0000313" key="13">
    <source>
        <dbReference type="Proteomes" id="UP000593571"/>
    </source>
</evidence>
<keyword evidence="9" id="KW-0539">Nucleus</keyword>
<evidence type="ECO:0000256" key="9">
    <source>
        <dbReference type="ARBA" id="ARBA00023242"/>
    </source>
</evidence>
<evidence type="ECO:0000256" key="6">
    <source>
        <dbReference type="ARBA" id="ARBA00022833"/>
    </source>
</evidence>
<evidence type="ECO:0000256" key="10">
    <source>
        <dbReference type="PROSITE-ProRule" id="PRU00146"/>
    </source>
</evidence>
<dbReference type="EMBL" id="JACASE010000003">
    <property type="protein sequence ID" value="KAF6484086.1"/>
    <property type="molecule type" value="Genomic_DNA"/>
</dbReference>
<evidence type="ECO:0000256" key="5">
    <source>
        <dbReference type="ARBA" id="ARBA00022771"/>
    </source>
</evidence>
<dbReference type="AlphaFoldDB" id="A0A7J8IHH6"/>
<dbReference type="InterPro" id="IPR019787">
    <property type="entry name" value="Znf_PHD-finger"/>
</dbReference>
<accession>A0A7J8IHH6</accession>
<keyword evidence="7" id="KW-0805">Transcription regulation</keyword>
<keyword evidence="8" id="KW-0804">Transcription</keyword>
<dbReference type="InterPro" id="IPR011011">
    <property type="entry name" value="Znf_FYVE_PHD"/>
</dbReference>
<organism evidence="12 13">
    <name type="scientific">Rousettus aegyptiacus</name>
    <name type="common">Egyptian fruit bat</name>
    <name type="synonym">Pteropus aegyptiacus</name>
    <dbReference type="NCBI Taxonomy" id="9407"/>
    <lineage>
        <taxon>Eukaryota</taxon>
        <taxon>Metazoa</taxon>
        <taxon>Chordata</taxon>
        <taxon>Craniata</taxon>
        <taxon>Vertebrata</taxon>
        <taxon>Euteleostomi</taxon>
        <taxon>Mammalia</taxon>
        <taxon>Eutheria</taxon>
        <taxon>Laurasiatheria</taxon>
        <taxon>Chiroptera</taxon>
        <taxon>Yinpterochiroptera</taxon>
        <taxon>Pteropodoidea</taxon>
        <taxon>Pteropodidae</taxon>
        <taxon>Rousettinae</taxon>
        <taxon>Rousettus</taxon>
    </lineage>
</organism>
<comment type="subcellular location">
    <subcellularLocation>
        <location evidence="1">Nucleus</location>
    </subcellularLocation>
</comment>
<dbReference type="GO" id="GO:0008270">
    <property type="term" value="F:zinc ion binding"/>
    <property type="evidence" value="ECO:0007669"/>
    <property type="project" value="UniProtKB-KW"/>
</dbReference>
<keyword evidence="13" id="KW-1185">Reference proteome</keyword>
<dbReference type="Proteomes" id="UP000593571">
    <property type="component" value="Unassembled WGS sequence"/>
</dbReference>
<evidence type="ECO:0000256" key="1">
    <source>
        <dbReference type="ARBA" id="ARBA00004123"/>
    </source>
</evidence>
<dbReference type="Pfam" id="PF00628">
    <property type="entry name" value="PHD"/>
    <property type="match status" value="1"/>
</dbReference>
<protein>
    <submittedName>
        <fullName evidence="12">Double PHD fingers 3</fullName>
    </submittedName>
</protein>
<evidence type="ECO:0000313" key="12">
    <source>
        <dbReference type="EMBL" id="KAF6484086.1"/>
    </source>
</evidence>
<dbReference type="SUPFAM" id="SSF57903">
    <property type="entry name" value="FYVE/PHD zinc finger"/>
    <property type="match status" value="1"/>
</dbReference>
<evidence type="ECO:0000256" key="2">
    <source>
        <dbReference type="ARBA" id="ARBA00010539"/>
    </source>
</evidence>
<dbReference type="PROSITE" id="PS01359">
    <property type="entry name" value="ZF_PHD_1"/>
    <property type="match status" value="1"/>
</dbReference>
<reference evidence="12 13" key="1">
    <citation type="journal article" date="2020" name="Nature">
        <title>Six reference-quality genomes reveal evolution of bat adaptations.</title>
        <authorList>
            <person name="Jebb D."/>
            <person name="Huang Z."/>
            <person name="Pippel M."/>
            <person name="Hughes G.M."/>
            <person name="Lavrichenko K."/>
            <person name="Devanna P."/>
            <person name="Winkler S."/>
            <person name="Jermiin L.S."/>
            <person name="Skirmuntt E.C."/>
            <person name="Katzourakis A."/>
            <person name="Burkitt-Gray L."/>
            <person name="Ray D.A."/>
            <person name="Sullivan K.A.M."/>
            <person name="Roscito J.G."/>
            <person name="Kirilenko B.M."/>
            <person name="Davalos L.M."/>
            <person name="Corthals A.P."/>
            <person name="Power M.L."/>
            <person name="Jones G."/>
            <person name="Ransome R.D."/>
            <person name="Dechmann D.K.N."/>
            <person name="Locatelli A.G."/>
            <person name="Puechmaille S.J."/>
            <person name="Fedrigo O."/>
            <person name="Jarvis E.D."/>
            <person name="Hiller M."/>
            <person name="Vernes S.C."/>
            <person name="Myers E.W."/>
            <person name="Teeling E.C."/>
        </authorList>
    </citation>
    <scope>NUCLEOTIDE SEQUENCE [LARGE SCALE GENOMIC DNA]</scope>
    <source>
        <strain evidence="12">MRouAeg1</strain>
        <tissue evidence="12">Muscle</tissue>
    </source>
</reference>
<evidence type="ECO:0000256" key="7">
    <source>
        <dbReference type="ARBA" id="ARBA00023015"/>
    </source>
</evidence>
<comment type="similarity">
    <text evidence="2">Belongs to the requiem/DPF family.</text>
</comment>
<dbReference type="PROSITE" id="PS50016">
    <property type="entry name" value="ZF_PHD_2"/>
    <property type="match status" value="1"/>
</dbReference>
<dbReference type="InterPro" id="IPR019786">
    <property type="entry name" value="Zinc_finger_PHD-type_CS"/>
</dbReference>
<dbReference type="InterPro" id="IPR001965">
    <property type="entry name" value="Znf_PHD"/>
</dbReference>
<proteinExistence type="inferred from homology"/>
<dbReference type="PANTHER" id="PTHR45888">
    <property type="entry name" value="HL01030P-RELATED"/>
    <property type="match status" value="1"/>
</dbReference>